<dbReference type="GO" id="GO:0005524">
    <property type="term" value="F:ATP binding"/>
    <property type="evidence" value="ECO:0007669"/>
    <property type="project" value="UniProtKB-UniRule"/>
</dbReference>
<evidence type="ECO:0000256" key="5">
    <source>
        <dbReference type="ARBA" id="ARBA00022694"/>
    </source>
</evidence>
<keyword evidence="15" id="KW-1185">Reference proteome</keyword>
<keyword evidence="7 10" id="KW-0067">ATP-binding</keyword>
<dbReference type="NCBIfam" id="TIGR00174">
    <property type="entry name" value="miaA"/>
    <property type="match status" value="1"/>
</dbReference>
<feature type="binding site" evidence="10">
    <location>
        <begin position="11"/>
        <end position="16"/>
    </location>
    <ligand>
        <name>substrate</name>
    </ligand>
</feature>
<organism evidence="14 15">
    <name type="scientific">Ilumatobacter coccineus (strain NBRC 103263 / KCTC 29153 / YM16-304)</name>
    <dbReference type="NCBI Taxonomy" id="1313172"/>
    <lineage>
        <taxon>Bacteria</taxon>
        <taxon>Bacillati</taxon>
        <taxon>Actinomycetota</taxon>
        <taxon>Acidimicrobiia</taxon>
        <taxon>Acidimicrobiales</taxon>
        <taxon>Ilumatobacteraceae</taxon>
        <taxon>Ilumatobacter</taxon>
    </lineage>
</organism>
<keyword evidence="4 10" id="KW-0808">Transferase</keyword>
<comment type="cofactor">
    <cofactor evidence="1 10">
        <name>Mg(2+)</name>
        <dbReference type="ChEBI" id="CHEBI:18420"/>
    </cofactor>
</comment>
<keyword evidence="6 10" id="KW-0547">Nucleotide-binding</keyword>
<keyword evidence="8 10" id="KW-0460">Magnesium</keyword>
<dbReference type="PANTHER" id="PTHR11088:SF60">
    <property type="entry name" value="TRNA DIMETHYLALLYLTRANSFERASE"/>
    <property type="match status" value="1"/>
</dbReference>
<dbReference type="PANTHER" id="PTHR11088">
    <property type="entry name" value="TRNA DIMETHYLALLYLTRANSFERASE"/>
    <property type="match status" value="1"/>
</dbReference>
<evidence type="ECO:0000313" key="14">
    <source>
        <dbReference type="EMBL" id="BAN03016.1"/>
    </source>
</evidence>
<dbReference type="GO" id="GO:0052381">
    <property type="term" value="F:tRNA dimethylallyltransferase activity"/>
    <property type="evidence" value="ECO:0007669"/>
    <property type="project" value="UniProtKB-UniRule"/>
</dbReference>
<dbReference type="EC" id="2.5.1.75" evidence="10"/>
<comment type="function">
    <text evidence="2 10 12">Catalyzes the transfer of a dimethylallyl group onto the adenine at position 37 in tRNAs that read codons beginning with uridine, leading to the formation of N6-(dimethylallyl)adenosine (i(6)A).</text>
</comment>
<evidence type="ECO:0000256" key="9">
    <source>
        <dbReference type="ARBA" id="ARBA00049563"/>
    </source>
</evidence>
<dbReference type="Gene3D" id="1.10.20.140">
    <property type="match status" value="1"/>
</dbReference>
<evidence type="ECO:0000256" key="7">
    <source>
        <dbReference type="ARBA" id="ARBA00022840"/>
    </source>
</evidence>
<dbReference type="SUPFAM" id="SSF52540">
    <property type="entry name" value="P-loop containing nucleoside triphosphate hydrolases"/>
    <property type="match status" value="2"/>
</dbReference>
<dbReference type="Gene3D" id="3.40.50.300">
    <property type="entry name" value="P-loop containing nucleotide triphosphate hydrolases"/>
    <property type="match status" value="1"/>
</dbReference>
<comment type="catalytic activity">
    <reaction evidence="9 10 11">
        <text>adenosine(37) in tRNA + dimethylallyl diphosphate = N(6)-dimethylallyladenosine(37) in tRNA + diphosphate</text>
        <dbReference type="Rhea" id="RHEA:26482"/>
        <dbReference type="Rhea" id="RHEA-COMP:10162"/>
        <dbReference type="Rhea" id="RHEA-COMP:10375"/>
        <dbReference type="ChEBI" id="CHEBI:33019"/>
        <dbReference type="ChEBI" id="CHEBI:57623"/>
        <dbReference type="ChEBI" id="CHEBI:74411"/>
        <dbReference type="ChEBI" id="CHEBI:74415"/>
        <dbReference type="EC" id="2.5.1.75"/>
    </reaction>
</comment>
<dbReference type="OrthoDB" id="9776390at2"/>
<evidence type="ECO:0000256" key="3">
    <source>
        <dbReference type="ARBA" id="ARBA00005842"/>
    </source>
</evidence>
<dbReference type="Proteomes" id="UP000011863">
    <property type="component" value="Chromosome"/>
</dbReference>
<dbReference type="AlphaFoldDB" id="A0A6C7EGC7"/>
<dbReference type="InterPro" id="IPR027417">
    <property type="entry name" value="P-loop_NTPase"/>
</dbReference>
<feature type="site" description="Interaction with substrate tRNA" evidence="10">
    <location>
        <position position="122"/>
    </location>
</feature>
<evidence type="ECO:0000256" key="8">
    <source>
        <dbReference type="ARBA" id="ARBA00022842"/>
    </source>
</evidence>
<evidence type="ECO:0000256" key="4">
    <source>
        <dbReference type="ARBA" id="ARBA00022679"/>
    </source>
</evidence>
<comment type="caution">
    <text evidence="10">Lacks conserved residue(s) required for the propagation of feature annotation.</text>
</comment>
<accession>A0A6C7EGC7</accession>
<dbReference type="GO" id="GO:0006400">
    <property type="term" value="P:tRNA modification"/>
    <property type="evidence" value="ECO:0007669"/>
    <property type="project" value="TreeGrafter"/>
</dbReference>
<dbReference type="HAMAP" id="MF_00185">
    <property type="entry name" value="IPP_trans"/>
    <property type="match status" value="1"/>
</dbReference>
<dbReference type="RefSeq" id="WP_015442263.1">
    <property type="nucleotide sequence ID" value="NC_020520.1"/>
</dbReference>
<dbReference type="KEGG" id="aym:YM304_27020"/>
<evidence type="ECO:0000256" key="13">
    <source>
        <dbReference type="RuleBase" id="RU003785"/>
    </source>
</evidence>
<feature type="binding site" evidence="10">
    <location>
        <begin position="9"/>
        <end position="16"/>
    </location>
    <ligand>
        <name>ATP</name>
        <dbReference type="ChEBI" id="CHEBI:30616"/>
    </ligand>
</feature>
<feature type="site" description="Interaction with substrate tRNA" evidence="10">
    <location>
        <position position="101"/>
    </location>
</feature>
<evidence type="ECO:0000256" key="11">
    <source>
        <dbReference type="RuleBase" id="RU003783"/>
    </source>
</evidence>
<dbReference type="EMBL" id="AP012057">
    <property type="protein sequence ID" value="BAN03016.1"/>
    <property type="molecule type" value="Genomic_DNA"/>
</dbReference>
<evidence type="ECO:0000256" key="10">
    <source>
        <dbReference type="HAMAP-Rule" id="MF_00185"/>
    </source>
</evidence>
<keyword evidence="5 10" id="KW-0819">tRNA processing</keyword>
<proteinExistence type="inferred from homology"/>
<protein>
    <recommendedName>
        <fullName evidence="10">tRNA dimethylallyltransferase</fullName>
        <ecNumber evidence="10">2.5.1.75</ecNumber>
    </recommendedName>
    <alternativeName>
        <fullName evidence="10">Dimethylallyl diphosphate:tRNA dimethylallyltransferase</fullName>
        <shortName evidence="10">DMAPP:tRNA dimethylallyltransferase</shortName>
        <shortName evidence="10">DMATase</shortName>
    </alternativeName>
    <alternativeName>
        <fullName evidence="10">Isopentenyl-diphosphate:tRNA isopentenyltransferase</fullName>
        <shortName evidence="10">IPP transferase</shortName>
        <shortName evidence="10">IPPT</shortName>
        <shortName evidence="10">IPTase</shortName>
    </alternativeName>
</protein>
<sequence>MPPRVAIVGSTASGKSAVAMAVAERMHDVDLVSIDSMQVYRGMDIGTAKPTADEQRRVRHHCIDLVDASEEFTVAEFKPQVESALRSIAAADRRALLVGGTGLYHRVVIDDFDLPGQYPDVRADLEQESSTEALHARLAELDPPAAAKMEPGNRRRVVRALEVTIGSGRAFSSFGPGVDAYPPTPVAQIAIRRPREVIAARVEQRVHRMIAAGLVDEVASLYDAGMSRTALQALGYKEIVSAIRGEIDQDEAIDMIITRTRQFAVRQERWFRRDPRVRWIDVEHDPVAEVAPVVIAALEESTV</sequence>
<feature type="region of interest" description="Interaction with substrate tRNA" evidence="10">
    <location>
        <begin position="35"/>
        <end position="38"/>
    </location>
</feature>
<evidence type="ECO:0000256" key="1">
    <source>
        <dbReference type="ARBA" id="ARBA00001946"/>
    </source>
</evidence>
<evidence type="ECO:0000256" key="12">
    <source>
        <dbReference type="RuleBase" id="RU003784"/>
    </source>
</evidence>
<dbReference type="InterPro" id="IPR039657">
    <property type="entry name" value="Dimethylallyltransferase"/>
</dbReference>
<dbReference type="InterPro" id="IPR018022">
    <property type="entry name" value="IPT"/>
</dbReference>
<evidence type="ECO:0000256" key="6">
    <source>
        <dbReference type="ARBA" id="ARBA00022741"/>
    </source>
</evidence>
<dbReference type="Pfam" id="PF01715">
    <property type="entry name" value="IPPT"/>
    <property type="match status" value="1"/>
</dbReference>
<comment type="similarity">
    <text evidence="3 10 13">Belongs to the IPP transferase family.</text>
</comment>
<evidence type="ECO:0000313" key="15">
    <source>
        <dbReference type="Proteomes" id="UP000011863"/>
    </source>
</evidence>
<comment type="subunit">
    <text evidence="10">Monomer.</text>
</comment>
<reference evidence="14 15" key="1">
    <citation type="journal article" date="2013" name="Int. J. Syst. Evol. Microbiol.">
        <title>Ilumatobacter nonamiense sp. nov. and Ilumatobacter coccineum sp. nov., isolated from seashore sand.</title>
        <authorList>
            <person name="Matsumoto A."/>
            <person name="Kasai H."/>
            <person name="Matsuo Y."/>
            <person name="Shizuri Y."/>
            <person name="Ichikawa N."/>
            <person name="Fujita N."/>
            <person name="Omura S."/>
            <person name="Takahashi Y."/>
        </authorList>
    </citation>
    <scope>NUCLEOTIDE SEQUENCE [LARGE SCALE GENOMIC DNA]</scope>
    <source>
        <strain evidence="15">NBRC 103263 / KCTC 29153 / YM16-304</strain>
    </source>
</reference>
<name>A0A6C7EGC7_ILUCY</name>
<evidence type="ECO:0000256" key="2">
    <source>
        <dbReference type="ARBA" id="ARBA00003213"/>
    </source>
</evidence>
<gene>
    <name evidence="10 14" type="primary">miaA</name>
    <name evidence="14" type="ORF">YM304_27020</name>
</gene>